<feature type="non-terminal residue" evidence="4">
    <location>
        <position position="111"/>
    </location>
</feature>
<evidence type="ECO:0000313" key="4">
    <source>
        <dbReference type="EMBL" id="KXN64569.1"/>
    </source>
</evidence>
<keyword evidence="1" id="KW-0479">Metal-binding</keyword>
<keyword evidence="5" id="KW-1185">Reference proteome</keyword>
<sequence length="111" mass="12860">MSKKSSTEYSQVSNDDNSSPFIRFRLISGRNLVSRDINGFSDPFVVIKVEGGRVQSGKQMKTLNPEWNEILDLVPDWSRFPTTIKMVCWDWDRFGRDFMGEVKVSMKSLFN</sequence>
<dbReference type="GO" id="GO:0016020">
    <property type="term" value="C:membrane"/>
    <property type="evidence" value="ECO:0007669"/>
    <property type="project" value="TreeGrafter"/>
</dbReference>
<dbReference type="PANTHER" id="PTHR45911:SF4">
    <property type="entry name" value="MULTIPLE C2 AND TRANSMEMBRANE DOMAIN-CONTAINING PROTEIN"/>
    <property type="match status" value="1"/>
</dbReference>
<dbReference type="AlphaFoldDB" id="A0A137NPA2"/>
<evidence type="ECO:0000256" key="2">
    <source>
        <dbReference type="ARBA" id="ARBA00022837"/>
    </source>
</evidence>
<evidence type="ECO:0000313" key="5">
    <source>
        <dbReference type="Proteomes" id="UP000070444"/>
    </source>
</evidence>
<dbReference type="OrthoDB" id="67700at2759"/>
<dbReference type="InterPro" id="IPR000008">
    <property type="entry name" value="C2_dom"/>
</dbReference>
<keyword evidence="2" id="KW-0106">Calcium</keyword>
<dbReference type="Pfam" id="PF00168">
    <property type="entry name" value="C2"/>
    <property type="match status" value="1"/>
</dbReference>
<evidence type="ECO:0000256" key="1">
    <source>
        <dbReference type="ARBA" id="ARBA00022723"/>
    </source>
</evidence>
<feature type="domain" description="C2" evidence="3">
    <location>
        <begin position="3"/>
        <end position="111"/>
    </location>
</feature>
<dbReference type="Gene3D" id="2.60.40.150">
    <property type="entry name" value="C2 domain"/>
    <property type="match status" value="1"/>
</dbReference>
<dbReference type="EMBL" id="KQ965423">
    <property type="protein sequence ID" value="KXN64569.1"/>
    <property type="molecule type" value="Genomic_DNA"/>
</dbReference>
<dbReference type="PROSITE" id="PS50004">
    <property type="entry name" value="C2"/>
    <property type="match status" value="1"/>
</dbReference>
<name>A0A137NPA2_CONC2</name>
<accession>A0A137NPA2</accession>
<dbReference type="PANTHER" id="PTHR45911">
    <property type="entry name" value="C2 DOMAIN-CONTAINING PROTEIN"/>
    <property type="match status" value="1"/>
</dbReference>
<dbReference type="PRINTS" id="PR00360">
    <property type="entry name" value="C2DOMAIN"/>
</dbReference>
<dbReference type="SMART" id="SM00239">
    <property type="entry name" value="C2"/>
    <property type="match status" value="1"/>
</dbReference>
<organism evidence="4 5">
    <name type="scientific">Conidiobolus coronatus (strain ATCC 28846 / CBS 209.66 / NRRL 28638)</name>
    <name type="common">Delacroixia coronata</name>
    <dbReference type="NCBI Taxonomy" id="796925"/>
    <lineage>
        <taxon>Eukaryota</taxon>
        <taxon>Fungi</taxon>
        <taxon>Fungi incertae sedis</taxon>
        <taxon>Zoopagomycota</taxon>
        <taxon>Entomophthoromycotina</taxon>
        <taxon>Entomophthoromycetes</taxon>
        <taxon>Entomophthorales</taxon>
        <taxon>Ancylistaceae</taxon>
        <taxon>Conidiobolus</taxon>
    </lineage>
</organism>
<dbReference type="SUPFAM" id="SSF49562">
    <property type="entry name" value="C2 domain (Calcium/lipid-binding domain, CaLB)"/>
    <property type="match status" value="1"/>
</dbReference>
<proteinExistence type="predicted"/>
<dbReference type="GO" id="GO:0005509">
    <property type="term" value="F:calcium ion binding"/>
    <property type="evidence" value="ECO:0007669"/>
    <property type="project" value="TreeGrafter"/>
</dbReference>
<protein>
    <submittedName>
        <fullName evidence="4">C2-domain-containing protein</fullName>
    </submittedName>
</protein>
<gene>
    <name evidence="4" type="ORF">CONCODRAFT_45193</name>
</gene>
<dbReference type="InterPro" id="IPR035892">
    <property type="entry name" value="C2_domain_sf"/>
</dbReference>
<reference evidence="4 5" key="1">
    <citation type="journal article" date="2015" name="Genome Biol. Evol.">
        <title>Phylogenomic analyses indicate that early fungi evolved digesting cell walls of algal ancestors of land plants.</title>
        <authorList>
            <person name="Chang Y."/>
            <person name="Wang S."/>
            <person name="Sekimoto S."/>
            <person name="Aerts A.L."/>
            <person name="Choi C."/>
            <person name="Clum A."/>
            <person name="LaButti K.M."/>
            <person name="Lindquist E.A."/>
            <person name="Yee Ngan C."/>
            <person name="Ohm R.A."/>
            <person name="Salamov A.A."/>
            <person name="Grigoriev I.V."/>
            <person name="Spatafora J.W."/>
            <person name="Berbee M.L."/>
        </authorList>
    </citation>
    <scope>NUCLEOTIDE SEQUENCE [LARGE SCALE GENOMIC DNA]</scope>
    <source>
        <strain evidence="4 5">NRRL 28638</strain>
    </source>
</reference>
<dbReference type="Proteomes" id="UP000070444">
    <property type="component" value="Unassembled WGS sequence"/>
</dbReference>
<evidence type="ECO:0000259" key="3">
    <source>
        <dbReference type="PROSITE" id="PS50004"/>
    </source>
</evidence>